<organism evidence="1 2">
    <name type="scientific">Saguinus oedipus</name>
    <name type="common">Cotton-top tamarin</name>
    <name type="synonym">Oedipomidas oedipus</name>
    <dbReference type="NCBI Taxonomy" id="9490"/>
    <lineage>
        <taxon>Eukaryota</taxon>
        <taxon>Metazoa</taxon>
        <taxon>Chordata</taxon>
        <taxon>Craniata</taxon>
        <taxon>Vertebrata</taxon>
        <taxon>Euteleostomi</taxon>
        <taxon>Mammalia</taxon>
        <taxon>Eutheria</taxon>
        <taxon>Euarchontoglires</taxon>
        <taxon>Primates</taxon>
        <taxon>Haplorrhini</taxon>
        <taxon>Platyrrhini</taxon>
        <taxon>Cebidae</taxon>
        <taxon>Callitrichinae</taxon>
        <taxon>Saguinus</taxon>
    </lineage>
</organism>
<evidence type="ECO:0000313" key="2">
    <source>
        <dbReference type="Proteomes" id="UP001266305"/>
    </source>
</evidence>
<accession>A0ABQ9WJ30</accession>
<dbReference type="EMBL" id="JASSZA010000001">
    <property type="protein sequence ID" value="KAK2121669.1"/>
    <property type="molecule type" value="Genomic_DNA"/>
</dbReference>
<protein>
    <submittedName>
        <fullName evidence="1">Uncharacterized protein</fullName>
    </submittedName>
</protein>
<comment type="caution">
    <text evidence="1">The sequence shown here is derived from an EMBL/GenBank/DDBJ whole genome shotgun (WGS) entry which is preliminary data.</text>
</comment>
<gene>
    <name evidence="1" type="ORF">P7K49_003055</name>
</gene>
<proteinExistence type="predicted"/>
<sequence>MALLLLRVMPSQFPLHKASAHFLPGHPRLVPHDLQCGVVPQWSKWSCHALLSQGQGVLSPILPLVFSALQAPPRPSRPPPTCLLLKALCTSLMGPPVCAAVFPSPVHKSALSVRGEGWP</sequence>
<keyword evidence="2" id="KW-1185">Reference proteome</keyword>
<reference evidence="1 2" key="1">
    <citation type="submission" date="2023-05" db="EMBL/GenBank/DDBJ databases">
        <title>B98-5 Cell Line De Novo Hybrid Assembly: An Optical Mapping Approach.</title>
        <authorList>
            <person name="Kananen K."/>
            <person name="Auerbach J.A."/>
            <person name="Kautto E."/>
            <person name="Blachly J.S."/>
        </authorList>
    </citation>
    <scope>NUCLEOTIDE SEQUENCE [LARGE SCALE GENOMIC DNA]</scope>
    <source>
        <strain evidence="1">B95-8</strain>
        <tissue evidence="1">Cell line</tissue>
    </source>
</reference>
<dbReference type="Proteomes" id="UP001266305">
    <property type="component" value="Unassembled WGS sequence"/>
</dbReference>
<name>A0ABQ9WJ30_SAGOE</name>
<evidence type="ECO:0000313" key="1">
    <source>
        <dbReference type="EMBL" id="KAK2121669.1"/>
    </source>
</evidence>